<name>B6JZR3_SCHJY</name>
<keyword evidence="3" id="KW-1185">Reference proteome</keyword>
<reference evidence="1 3" key="1">
    <citation type="journal article" date="2011" name="Science">
        <title>Comparative functional genomics of the fission yeasts.</title>
        <authorList>
            <person name="Rhind N."/>
            <person name="Chen Z."/>
            <person name="Yassour M."/>
            <person name="Thompson D.A."/>
            <person name="Haas B.J."/>
            <person name="Habib N."/>
            <person name="Wapinski I."/>
            <person name="Roy S."/>
            <person name="Lin M.F."/>
            <person name="Heiman D.I."/>
            <person name="Young S.K."/>
            <person name="Furuya K."/>
            <person name="Guo Y."/>
            <person name="Pidoux A."/>
            <person name="Chen H.M."/>
            <person name="Robbertse B."/>
            <person name="Goldberg J.M."/>
            <person name="Aoki K."/>
            <person name="Bayne E.H."/>
            <person name="Berlin A.M."/>
            <person name="Desjardins C.A."/>
            <person name="Dobbs E."/>
            <person name="Dukaj L."/>
            <person name="Fan L."/>
            <person name="FitzGerald M.G."/>
            <person name="French C."/>
            <person name="Gujja S."/>
            <person name="Hansen K."/>
            <person name="Keifenheim D."/>
            <person name="Levin J.Z."/>
            <person name="Mosher R.A."/>
            <person name="Mueller C.A."/>
            <person name="Pfiffner J."/>
            <person name="Priest M."/>
            <person name="Russ C."/>
            <person name="Smialowska A."/>
            <person name="Swoboda P."/>
            <person name="Sykes S.M."/>
            <person name="Vaughn M."/>
            <person name="Vengrova S."/>
            <person name="Yoder R."/>
            <person name="Zeng Q."/>
            <person name="Allshire R."/>
            <person name="Baulcombe D."/>
            <person name="Birren B.W."/>
            <person name="Brown W."/>
            <person name="Ekwall K."/>
            <person name="Kellis M."/>
            <person name="Leatherwood J."/>
            <person name="Levin H."/>
            <person name="Margalit H."/>
            <person name="Martienssen R."/>
            <person name="Nieduszynski C.A."/>
            <person name="Spatafora J.W."/>
            <person name="Friedman N."/>
            <person name="Dalgaard J.Z."/>
            <person name="Baumann P."/>
            <person name="Niki H."/>
            <person name="Regev A."/>
            <person name="Nusbaum C."/>
        </authorList>
    </citation>
    <scope>NUCLEOTIDE SEQUENCE [LARGE SCALE GENOMIC DNA]</scope>
    <source>
        <strain evidence="3">yFS275 / FY16936</strain>
    </source>
</reference>
<sequence>MGQVSAEVTTVIKQGLGGCQYMQPATNASITLTVGSSNKAAFAYLVYGPGEVGYTSDVKDGDGEAYLNLGKFIILNGTQYVLSTGVYDPSVNSTKEWSMSVTQSGVYCADARAINNNTKTDNYEVSASFNNGTSSTNKPTSSAYSAKPLLLPIFAAMLLSLMYLN</sequence>
<dbReference type="AlphaFoldDB" id="B6JZR3"/>
<dbReference type="GeneID" id="7052041"/>
<dbReference type="VEuPathDB" id="FungiDB:SJAG_02108"/>
<dbReference type="HOGENOM" id="CLU_1611744_0_0_1"/>
<evidence type="ECO:0000313" key="1">
    <source>
        <dbReference type="EMBL" id="EEB07031.1"/>
    </source>
</evidence>
<dbReference type="EMBL" id="KE651168">
    <property type="protein sequence ID" value="EEB07031.1"/>
    <property type="molecule type" value="Genomic_DNA"/>
</dbReference>
<proteinExistence type="predicted"/>
<organism evidence="1 3">
    <name type="scientific">Schizosaccharomyces japonicus (strain yFS275 / FY16936)</name>
    <name type="common">Fission yeast</name>
    <dbReference type="NCBI Taxonomy" id="402676"/>
    <lineage>
        <taxon>Eukaryota</taxon>
        <taxon>Fungi</taxon>
        <taxon>Dikarya</taxon>
        <taxon>Ascomycota</taxon>
        <taxon>Taphrinomycotina</taxon>
        <taxon>Schizosaccharomycetes</taxon>
        <taxon>Schizosaccharomycetales</taxon>
        <taxon>Schizosaccharomycetaceae</taxon>
        <taxon>Schizosaccharomyces</taxon>
    </lineage>
</organism>
<dbReference type="JaponicusDB" id="SJAG_02108">
    <property type="gene designation" value="pll12"/>
</dbReference>
<gene>
    <name evidence="2" type="primary">pll12</name>
    <name evidence="1" type="ORF">SJAG_02108</name>
</gene>
<accession>B6JZR3</accession>
<dbReference type="Proteomes" id="UP000001744">
    <property type="component" value="Unassembled WGS sequence"/>
</dbReference>
<dbReference type="Pfam" id="PF20495">
    <property type="entry name" value="DUF6727"/>
    <property type="match status" value="1"/>
</dbReference>
<evidence type="ECO:0000313" key="3">
    <source>
        <dbReference type="Proteomes" id="UP000001744"/>
    </source>
</evidence>
<dbReference type="RefSeq" id="XP_002173324.1">
    <property type="nucleotide sequence ID" value="XM_002173288.2"/>
</dbReference>
<evidence type="ECO:0000313" key="2">
    <source>
        <dbReference type="JaponicusDB" id="SJAG_02108"/>
    </source>
</evidence>
<dbReference type="InterPro" id="IPR046614">
    <property type="entry name" value="DUF6727"/>
</dbReference>
<protein>
    <submittedName>
        <fullName evidence="1">Uncharacterized protein</fullName>
    </submittedName>
</protein>